<evidence type="ECO:0000259" key="5">
    <source>
        <dbReference type="Pfam" id="PF10187"/>
    </source>
</evidence>
<dbReference type="InterPro" id="IPR019331">
    <property type="entry name" value="FAM192A/Fyv6_N"/>
</dbReference>
<reference evidence="7" key="1">
    <citation type="submission" date="2025-08" db="UniProtKB">
        <authorList>
            <consortium name="RefSeq"/>
        </authorList>
    </citation>
    <scope>IDENTIFICATION</scope>
</reference>
<dbReference type="GO" id="GO:0005634">
    <property type="term" value="C:nucleus"/>
    <property type="evidence" value="ECO:0007669"/>
    <property type="project" value="UniProtKB-SubCell"/>
</dbReference>
<gene>
    <name evidence="7" type="primary">LOC105359916</name>
</gene>
<feature type="region of interest" description="Disordered" evidence="4">
    <location>
        <begin position="51"/>
        <end position="72"/>
    </location>
</feature>
<dbReference type="RefSeq" id="XP_011494978.1">
    <property type="nucleotide sequence ID" value="XM_011496676.1"/>
</dbReference>
<dbReference type="PANTHER" id="PTHR13495:SF0">
    <property type="entry name" value="PSME3-INTERACTING PROTEIN"/>
    <property type="match status" value="1"/>
</dbReference>
<keyword evidence="2" id="KW-0539">Nucleus</keyword>
<dbReference type="GeneID" id="105359916"/>
<evidence type="ECO:0000256" key="2">
    <source>
        <dbReference type="ARBA" id="ARBA00023242"/>
    </source>
</evidence>
<evidence type="ECO:0000256" key="4">
    <source>
        <dbReference type="SAM" id="MobiDB-lite"/>
    </source>
</evidence>
<accession>A0AAJ6VM98</accession>
<feature type="compositionally biased region" description="Basic and acidic residues" evidence="4">
    <location>
        <begin position="51"/>
        <end position="60"/>
    </location>
</feature>
<dbReference type="AlphaFoldDB" id="A0AAJ6VM98"/>
<evidence type="ECO:0000313" key="6">
    <source>
        <dbReference type="Proteomes" id="UP000695007"/>
    </source>
</evidence>
<feature type="coiled-coil region" evidence="3">
    <location>
        <begin position="21"/>
        <end position="48"/>
    </location>
</feature>
<comment type="subcellular location">
    <subcellularLocation>
        <location evidence="1">Nucleus</location>
    </subcellularLocation>
</comment>
<keyword evidence="6" id="KW-1185">Reference proteome</keyword>
<feature type="domain" description="FAM192A/Fyv6 N-terminal" evidence="5">
    <location>
        <begin position="1"/>
        <end position="39"/>
    </location>
</feature>
<dbReference type="InterPro" id="IPR039845">
    <property type="entry name" value="FAM192A"/>
</dbReference>
<keyword evidence="3" id="KW-0175">Coiled coil</keyword>
<sequence>MIKGLDDDEIEFLDLVDRTKIEEERKKNLEDEKEMKDFKAAVASLQEKSIDERLKQELKQPHSNNKSTASGNKNSQLRLLAGVIVKKSIKTENKFINSMQGTKRRLSEVENSITENKLDDSQCFVKNPQLETGALKCIAILPGLGSYDNSSDSECSSDEQESECKQIKLDILGRQILEPKAKEDN</sequence>
<evidence type="ECO:0000256" key="1">
    <source>
        <dbReference type="ARBA" id="ARBA00004123"/>
    </source>
</evidence>
<evidence type="ECO:0000256" key="3">
    <source>
        <dbReference type="SAM" id="Coils"/>
    </source>
</evidence>
<evidence type="ECO:0000313" key="7">
    <source>
        <dbReference type="RefSeq" id="XP_011494978.1"/>
    </source>
</evidence>
<proteinExistence type="predicted"/>
<dbReference type="Pfam" id="PF10187">
    <property type="entry name" value="FAM192A_Fyv6_N"/>
    <property type="match status" value="1"/>
</dbReference>
<feature type="compositionally biased region" description="Polar residues" evidence="4">
    <location>
        <begin position="61"/>
        <end position="72"/>
    </location>
</feature>
<organism evidence="6 7">
    <name type="scientific">Ceratosolen solmsi marchali</name>
    <dbReference type="NCBI Taxonomy" id="326594"/>
    <lineage>
        <taxon>Eukaryota</taxon>
        <taxon>Metazoa</taxon>
        <taxon>Ecdysozoa</taxon>
        <taxon>Arthropoda</taxon>
        <taxon>Hexapoda</taxon>
        <taxon>Insecta</taxon>
        <taxon>Pterygota</taxon>
        <taxon>Neoptera</taxon>
        <taxon>Endopterygota</taxon>
        <taxon>Hymenoptera</taxon>
        <taxon>Apocrita</taxon>
        <taxon>Proctotrupomorpha</taxon>
        <taxon>Chalcidoidea</taxon>
        <taxon>Agaonidae</taxon>
        <taxon>Agaoninae</taxon>
        <taxon>Ceratosolen</taxon>
    </lineage>
</organism>
<name>A0AAJ6VM98_9HYME</name>
<dbReference type="PANTHER" id="PTHR13495">
    <property type="entry name" value="NEFA-INTERACTING NUCLEAR PROTEIN NIP30"/>
    <property type="match status" value="1"/>
</dbReference>
<protein>
    <submittedName>
        <fullName evidence="7">Protein FAM192A</fullName>
    </submittedName>
</protein>
<dbReference type="Proteomes" id="UP000695007">
    <property type="component" value="Unplaced"/>
</dbReference>
<dbReference type="KEGG" id="csol:105359916"/>